<dbReference type="EMBL" id="GGEC01092103">
    <property type="protein sequence ID" value="MBX72587.1"/>
    <property type="molecule type" value="Transcribed_RNA"/>
</dbReference>
<dbReference type="AlphaFoldDB" id="A0A2P2R065"/>
<organism evidence="1">
    <name type="scientific">Rhizophora mucronata</name>
    <name type="common">Asiatic mangrove</name>
    <dbReference type="NCBI Taxonomy" id="61149"/>
    <lineage>
        <taxon>Eukaryota</taxon>
        <taxon>Viridiplantae</taxon>
        <taxon>Streptophyta</taxon>
        <taxon>Embryophyta</taxon>
        <taxon>Tracheophyta</taxon>
        <taxon>Spermatophyta</taxon>
        <taxon>Magnoliopsida</taxon>
        <taxon>eudicotyledons</taxon>
        <taxon>Gunneridae</taxon>
        <taxon>Pentapetalae</taxon>
        <taxon>rosids</taxon>
        <taxon>fabids</taxon>
        <taxon>Malpighiales</taxon>
        <taxon>Rhizophoraceae</taxon>
        <taxon>Rhizophora</taxon>
    </lineage>
</organism>
<proteinExistence type="predicted"/>
<accession>A0A2P2R065</accession>
<protein>
    <submittedName>
        <fullName evidence="1">Uncharacterized protein</fullName>
    </submittedName>
</protein>
<sequence length="47" mass="5644">MRKKERSKRKAFTCTHLQQLRQERRSHACCRCSRSPRPMVQVLSTLN</sequence>
<evidence type="ECO:0000313" key="1">
    <source>
        <dbReference type="EMBL" id="MBX72587.1"/>
    </source>
</evidence>
<reference evidence="1" key="1">
    <citation type="submission" date="2018-02" db="EMBL/GenBank/DDBJ databases">
        <title>Rhizophora mucronata_Transcriptome.</title>
        <authorList>
            <person name="Meera S.P."/>
            <person name="Sreeshan A."/>
            <person name="Augustine A."/>
        </authorList>
    </citation>
    <scope>NUCLEOTIDE SEQUENCE</scope>
    <source>
        <tissue evidence="1">Leaf</tissue>
    </source>
</reference>
<name>A0A2P2R065_RHIMU</name>